<feature type="region of interest" description="Disordered" evidence="2">
    <location>
        <begin position="275"/>
        <end position="296"/>
    </location>
</feature>
<feature type="compositionally biased region" description="Basic and acidic residues" evidence="2">
    <location>
        <begin position="119"/>
        <end position="128"/>
    </location>
</feature>
<protein>
    <submittedName>
        <fullName evidence="3">Uncharacterized protein</fullName>
    </submittedName>
</protein>
<sequence>MRGREYIASSHLPSPNTPRDGRHVTPPAFIPYSNMAVASPPPHSSFIPVNPSPMRNAVQRHNVSPLPIRYHHGVVSHGGQYHQQQQQHQQRQMAEAPSQGSLLHGRGHEAGSGGGPSMDRAREGEKRMPWVQSVRRDDLPPTQDLTEMHRAERERAAQMEAGRCADLARDHELSKAAEKEAREQAYVQIAELKRQLDTKDRWYKELQHTCAAKLAAKESRVQQLRAALRERGDAIRRSEDTGQRLRKENQALHDELDKAKQMTDTERVLIYHRGRTDGAEKVDNDSKRERDREEKEWLQKEKRLQDKWLQKEKSLQDEIKTLKDTRPFAIPDIMGDRGSLPGRLFTTTAHQKDASPTKSPLTPPLTAARLGGGASIVRVAAKACVGVGVQADILTDGWEAWQAAMDEMRERCEIYEMLLRKDKRRESDQELVRKNDALVQENQLLKEALHAQLRGTSTTHMAAWPLTDRSHKHTQTISTIAELTGPQRNDKTPMNALPSIPALPAVLPSEPPASVMHSEDPAPITQLKRSRSTTPVRARATGSRRPAAPHTERDMGRAAGGDGAGGVGGAEGRLWLRSLSFCVGTHGTGMP</sequence>
<keyword evidence="4" id="KW-1185">Reference proteome</keyword>
<feature type="region of interest" description="Disordered" evidence="2">
    <location>
        <begin position="509"/>
        <end position="565"/>
    </location>
</feature>
<evidence type="ECO:0000256" key="1">
    <source>
        <dbReference type="SAM" id="Coils"/>
    </source>
</evidence>
<organism evidence="3 4">
    <name type="scientific">Vitrella brassicaformis (strain CCMP3155)</name>
    <dbReference type="NCBI Taxonomy" id="1169540"/>
    <lineage>
        <taxon>Eukaryota</taxon>
        <taxon>Sar</taxon>
        <taxon>Alveolata</taxon>
        <taxon>Colpodellida</taxon>
        <taxon>Vitrellaceae</taxon>
        <taxon>Vitrella</taxon>
    </lineage>
</organism>
<dbReference type="VEuPathDB" id="CryptoDB:Vbra_13204"/>
<feature type="compositionally biased region" description="Low complexity" evidence="2">
    <location>
        <begin position="78"/>
        <end position="92"/>
    </location>
</feature>
<dbReference type="EMBL" id="CDMY01000305">
    <property type="protein sequence ID" value="CEM01574.1"/>
    <property type="molecule type" value="Genomic_DNA"/>
</dbReference>
<evidence type="ECO:0000313" key="3">
    <source>
        <dbReference type="EMBL" id="CEM01574.1"/>
    </source>
</evidence>
<name>A0A0G4ETD8_VITBC</name>
<feature type="region of interest" description="Disordered" evidence="2">
    <location>
        <begin position="78"/>
        <end position="128"/>
    </location>
</feature>
<keyword evidence="1" id="KW-0175">Coiled coil</keyword>
<evidence type="ECO:0000313" key="4">
    <source>
        <dbReference type="Proteomes" id="UP000041254"/>
    </source>
</evidence>
<gene>
    <name evidence="3" type="ORF">Vbra_13204</name>
</gene>
<feature type="coiled-coil region" evidence="1">
    <location>
        <begin position="235"/>
        <end position="262"/>
    </location>
</feature>
<dbReference type="AlphaFoldDB" id="A0A0G4ETD8"/>
<reference evidence="3 4" key="1">
    <citation type="submission" date="2014-11" db="EMBL/GenBank/DDBJ databases">
        <authorList>
            <person name="Zhu J."/>
            <person name="Qi W."/>
            <person name="Song R."/>
        </authorList>
    </citation>
    <scope>NUCLEOTIDE SEQUENCE [LARGE SCALE GENOMIC DNA]</scope>
</reference>
<feature type="region of interest" description="Disordered" evidence="2">
    <location>
        <begin position="1"/>
        <end position="24"/>
    </location>
</feature>
<proteinExistence type="predicted"/>
<dbReference type="InParanoid" id="A0A0G4ETD8"/>
<accession>A0A0G4ETD8</accession>
<dbReference type="Proteomes" id="UP000041254">
    <property type="component" value="Unassembled WGS sequence"/>
</dbReference>
<evidence type="ECO:0000256" key="2">
    <source>
        <dbReference type="SAM" id="MobiDB-lite"/>
    </source>
</evidence>